<dbReference type="OrthoDB" id="97893at2"/>
<evidence type="ECO:0000313" key="9">
    <source>
        <dbReference type="Proteomes" id="UP000007113"/>
    </source>
</evidence>
<comment type="subcellular location">
    <subcellularLocation>
        <location evidence="1">Cell outer membrane</location>
        <topology evidence="1">Multi-pass membrane protein</topology>
    </subcellularLocation>
</comment>
<dbReference type="KEGG" id="gma:AciX8_2633"/>
<dbReference type="Pfam" id="PF13620">
    <property type="entry name" value="CarboxypepD_reg"/>
    <property type="match status" value="1"/>
</dbReference>
<dbReference type="GO" id="GO:0009279">
    <property type="term" value="C:cell outer membrane"/>
    <property type="evidence" value="ECO:0007669"/>
    <property type="project" value="UniProtKB-SubCell"/>
</dbReference>
<evidence type="ECO:0000256" key="2">
    <source>
        <dbReference type="ARBA" id="ARBA00022448"/>
    </source>
</evidence>
<keyword evidence="9" id="KW-1185">Reference proteome</keyword>
<evidence type="ECO:0000256" key="5">
    <source>
        <dbReference type="ARBA" id="ARBA00023136"/>
    </source>
</evidence>
<dbReference type="EMBL" id="CP003130">
    <property type="protein sequence ID" value="AEU36943.1"/>
    <property type="molecule type" value="Genomic_DNA"/>
</dbReference>
<dbReference type="GO" id="GO:0015344">
    <property type="term" value="F:siderophore uptake transmembrane transporter activity"/>
    <property type="evidence" value="ECO:0007669"/>
    <property type="project" value="TreeGrafter"/>
</dbReference>
<keyword evidence="4" id="KW-0812">Transmembrane</keyword>
<protein>
    <submittedName>
        <fullName evidence="8">Cna B domain protein</fullName>
    </submittedName>
</protein>
<feature type="domain" description="TonB-dependent transporter Oar-like beta-barrel" evidence="7">
    <location>
        <begin position="263"/>
        <end position="1112"/>
    </location>
</feature>
<evidence type="ECO:0000313" key="8">
    <source>
        <dbReference type="EMBL" id="AEU36943.1"/>
    </source>
</evidence>
<sequence precursor="true">MRKTFFKKPKRIASSQRVSWFAMLVGSVVLLLTLATPHNLLAQGITGAINGIVTDTSGAAIEGATVTVRQIDTNAIRTLTTSHVGSYAVTQLAPGRYSVRVDKEGFKIFQQSDITLVIDQVAQIDARLEIGSDQQTVEVTSDSPVIQTETSSVGLVIDSATIQNTPLNGHVSILGLINLTPGVQDVAAQDQVPVRGVTLAFGTNQRNSYGDAGNTFDGVTNMEIELQRAQGEVPSLDAISQFKVIDQGAPAEFNQPNQIVVVSASGGNQLHGEGFEFNRSKGTAAKSWFNGPRASAPARAPYQRNEYGGNLSGPIYIPHLYDGRNRSFFFASYEGFHLTQSASVSSTQPTAAERKGDFSAYLVNGGCAPGSGGICIINPLTKQPFPGNVINVPLNPVDIQLQNILIPQSTFQTLAANTQELIPHTTEVSRLNLRFDHKISDHDQLRGTWLRAFYGPFADVGTSSLAGGVAQDGEHNDIFVVGWSHTFSPTLLLDSYVSYMHMPLFRIGQNYKTDFSSIIPGLGPILLPAAPTINITNITGITEGSSKNFEQTYQGNTALTKVFPKHTVKAGFSYLYNTSWQDSSGHGSFSFNGNYTGVAYADFLLGYPNSTGTSNPQDFVVRWNSGQYGMYVQDDWKILHNLTLNYGIRYDLQHLYDNPYGTESLFVPSVGKVVVFANSYPAITNPLYTKYSVLAPSVGLPSSMYAYLGQAKTNIAPRFGFAYEIRPKTVIRGAVGQYYNLLPSSYVGGGFSSLPFITSVNYTNTPNTPTITMNAPFAGSATVGADPSVIAQHKTIAPYTEQYNLALEHQLPGSIDLRIGYVGQRTIHQNNHGGPGNTEPDINYAPPGDYTEQSKRPFQQFSTITEAFDPLYHTTGNSLQVGVHKAFSHGFLINAEYQWIRVLGVENHQNPTNIGDSYGNISSITPQTLEVSYQYGLPFGKGKMLFGNAGAFTDRILGGWQLGGVTSFQTGQPFSVSYTAPGTQIYGASGRADRILGAPLYPKVKTRQQWFNKAIPGAATMPGDERLSPAFGPPPAYKFGNSGYDMLWGPHYQNWDMNLEKNTVLAGRYRLQLRAEVFNVANHPNFSVPGSSLTTPSSFGVISSTVNENRTVEFATKFNF</sequence>
<dbReference type="InterPro" id="IPR036942">
    <property type="entry name" value="Beta-barrel_TonB_sf"/>
</dbReference>
<dbReference type="Gene3D" id="2.40.170.20">
    <property type="entry name" value="TonB-dependent receptor, beta-barrel domain"/>
    <property type="match status" value="1"/>
</dbReference>
<dbReference type="SUPFAM" id="SSF56935">
    <property type="entry name" value="Porins"/>
    <property type="match status" value="1"/>
</dbReference>
<dbReference type="eggNOG" id="COG3485">
    <property type="taxonomic scope" value="Bacteria"/>
</dbReference>
<proteinExistence type="predicted"/>
<gene>
    <name evidence="8" type="ordered locus">AciX8_2633</name>
</gene>
<evidence type="ECO:0000256" key="6">
    <source>
        <dbReference type="ARBA" id="ARBA00023237"/>
    </source>
</evidence>
<keyword evidence="2" id="KW-0813">Transport</keyword>
<dbReference type="HOGENOM" id="CLU_006298_0_0_0"/>
<dbReference type="Pfam" id="PF25183">
    <property type="entry name" value="OMP_b-brl_4"/>
    <property type="match status" value="1"/>
</dbReference>
<dbReference type="GO" id="GO:0044718">
    <property type="term" value="P:siderophore transmembrane transport"/>
    <property type="evidence" value="ECO:0007669"/>
    <property type="project" value="TreeGrafter"/>
</dbReference>
<keyword evidence="6" id="KW-0998">Cell outer membrane</keyword>
<dbReference type="RefSeq" id="WP_014265821.1">
    <property type="nucleotide sequence ID" value="NC_016631.1"/>
</dbReference>
<dbReference type="InterPro" id="IPR057601">
    <property type="entry name" value="Oar-like_b-barrel"/>
</dbReference>
<name>G8P119_GRAMM</name>
<organism evidence="8 9">
    <name type="scientific">Granulicella mallensis (strain ATCC BAA-1857 / DSM 23137 / MP5ACTX8)</name>
    <dbReference type="NCBI Taxonomy" id="682795"/>
    <lineage>
        <taxon>Bacteria</taxon>
        <taxon>Pseudomonadati</taxon>
        <taxon>Acidobacteriota</taxon>
        <taxon>Terriglobia</taxon>
        <taxon>Terriglobales</taxon>
        <taxon>Acidobacteriaceae</taxon>
        <taxon>Granulicella</taxon>
    </lineage>
</organism>
<dbReference type="Gene3D" id="2.60.40.1120">
    <property type="entry name" value="Carboxypeptidase-like, regulatory domain"/>
    <property type="match status" value="1"/>
</dbReference>
<dbReference type="STRING" id="682795.AciX8_2633"/>
<dbReference type="SUPFAM" id="SSF49464">
    <property type="entry name" value="Carboxypeptidase regulatory domain-like"/>
    <property type="match status" value="1"/>
</dbReference>
<keyword evidence="3" id="KW-1134">Transmembrane beta strand</keyword>
<accession>G8P119</accession>
<evidence type="ECO:0000259" key="7">
    <source>
        <dbReference type="Pfam" id="PF25183"/>
    </source>
</evidence>
<dbReference type="InterPro" id="IPR039426">
    <property type="entry name" value="TonB-dep_rcpt-like"/>
</dbReference>
<evidence type="ECO:0000256" key="1">
    <source>
        <dbReference type="ARBA" id="ARBA00004571"/>
    </source>
</evidence>
<dbReference type="PANTHER" id="PTHR30069">
    <property type="entry name" value="TONB-DEPENDENT OUTER MEMBRANE RECEPTOR"/>
    <property type="match status" value="1"/>
</dbReference>
<dbReference type="InterPro" id="IPR008969">
    <property type="entry name" value="CarboxyPept-like_regulatory"/>
</dbReference>
<dbReference type="PANTHER" id="PTHR30069:SF46">
    <property type="entry name" value="OAR PROTEIN"/>
    <property type="match status" value="1"/>
</dbReference>
<evidence type="ECO:0000256" key="4">
    <source>
        <dbReference type="ARBA" id="ARBA00022692"/>
    </source>
</evidence>
<keyword evidence="5" id="KW-0472">Membrane</keyword>
<dbReference type="AlphaFoldDB" id="G8P119"/>
<reference evidence="8 9" key="1">
    <citation type="submission" date="2011-11" db="EMBL/GenBank/DDBJ databases">
        <title>Complete sequence of Granulicella mallensis MP5ACTX8.</title>
        <authorList>
            <consortium name="US DOE Joint Genome Institute"/>
            <person name="Lucas S."/>
            <person name="Copeland A."/>
            <person name="Lapidus A."/>
            <person name="Cheng J.-F."/>
            <person name="Goodwin L."/>
            <person name="Pitluck S."/>
            <person name="Peters L."/>
            <person name="Lu M."/>
            <person name="Detter J.C."/>
            <person name="Han C."/>
            <person name="Tapia R."/>
            <person name="Land M."/>
            <person name="Hauser L."/>
            <person name="Kyrpides N."/>
            <person name="Ivanova N."/>
            <person name="Mikhailova N."/>
            <person name="Pagani I."/>
            <person name="Rawat S."/>
            <person name="Mannisto M."/>
            <person name="Haggblom M."/>
            <person name="Woyke T."/>
        </authorList>
    </citation>
    <scope>NUCLEOTIDE SEQUENCE [LARGE SCALE GENOMIC DNA]</scope>
    <source>
        <strain evidence="9">ATCC BAA-1857 / DSM 23137 / MP5ACTX8</strain>
    </source>
</reference>
<dbReference type="Proteomes" id="UP000007113">
    <property type="component" value="Chromosome"/>
</dbReference>
<evidence type="ECO:0000256" key="3">
    <source>
        <dbReference type="ARBA" id="ARBA00022452"/>
    </source>
</evidence>